<evidence type="ECO:0000313" key="2">
    <source>
        <dbReference type="EMBL" id="WHF35269.1"/>
    </source>
</evidence>
<proteinExistence type="predicted"/>
<accession>A0AAX3VP20</accession>
<keyword evidence="1" id="KW-0732">Signal</keyword>
<dbReference type="EMBL" id="CP124841">
    <property type="protein sequence ID" value="WHF35269.1"/>
    <property type="molecule type" value="Genomic_DNA"/>
</dbReference>
<dbReference type="AlphaFoldDB" id="A0AAX3VP20"/>
<organism evidence="2 3">
    <name type="scientific">Aeromonas salmonicida</name>
    <dbReference type="NCBI Taxonomy" id="645"/>
    <lineage>
        <taxon>Bacteria</taxon>
        <taxon>Pseudomonadati</taxon>
        <taxon>Pseudomonadota</taxon>
        <taxon>Gammaproteobacteria</taxon>
        <taxon>Aeromonadales</taxon>
        <taxon>Aeromonadaceae</taxon>
        <taxon>Aeromonas</taxon>
    </lineage>
</organism>
<sequence length="121" mass="13239">MNKKINKIMLFTISLNSVSVMADTLRILEVKNPELIEVEAAVGGEYRLLSEFGRLTYPLQAKAVKADRLEFTQDGKAWLVSRADVQLANEKLVVDACDTVPVTLPSDAKSASVKGAGERCE</sequence>
<gene>
    <name evidence="2" type="ORF">QLQ87_13795</name>
</gene>
<evidence type="ECO:0000256" key="1">
    <source>
        <dbReference type="SAM" id="SignalP"/>
    </source>
</evidence>
<evidence type="ECO:0000313" key="3">
    <source>
        <dbReference type="Proteomes" id="UP001239426"/>
    </source>
</evidence>
<protein>
    <submittedName>
        <fullName evidence="2">Uncharacterized protein</fullName>
    </submittedName>
</protein>
<reference evidence="2" key="1">
    <citation type="submission" date="2023-05" db="EMBL/GenBank/DDBJ databases">
        <title>Aeromonas salmonicida 57, complete genome.</title>
        <authorList>
            <person name="Shao L."/>
        </authorList>
    </citation>
    <scope>NUCLEOTIDE SEQUENCE</scope>
    <source>
        <strain evidence="2">57</strain>
    </source>
</reference>
<feature type="signal peptide" evidence="1">
    <location>
        <begin position="1"/>
        <end position="22"/>
    </location>
</feature>
<feature type="chain" id="PRO_5043399466" evidence="1">
    <location>
        <begin position="23"/>
        <end position="121"/>
    </location>
</feature>
<name>A0AAX3VP20_AERSA</name>
<dbReference type="RefSeq" id="WP_125600783.1">
    <property type="nucleotide sequence ID" value="NZ_CAWOII010000020.1"/>
</dbReference>
<dbReference type="Proteomes" id="UP001239426">
    <property type="component" value="Chromosome"/>
</dbReference>